<protein>
    <submittedName>
        <fullName evidence="5">Helicase DnaB</fullName>
    </submittedName>
</protein>
<reference evidence="6" key="1">
    <citation type="submission" date="2015-04" db="EMBL/GenBank/DDBJ databases">
        <authorList>
            <person name="Schardt J."/>
            <person name="Mueller-Herbst S."/>
            <person name="Scherer S."/>
            <person name="Huptas C."/>
        </authorList>
    </citation>
    <scope>NUCLEOTIDE SEQUENCE [LARGE SCALE GENOMIC DNA]</scope>
    <source>
        <strain evidence="6">Kiel-L1</strain>
    </source>
</reference>
<dbReference type="InterPro" id="IPR006343">
    <property type="entry name" value="DnaB/C_C"/>
</dbReference>
<sequence length="460" mass="53728">MTEFWMELRPVDGYKVKAEGVVTEFDRKVLLKLYQPLMGANALSLYFSLLEEVEENKLWSKAKPHSQLLTVLGVSLEGFFEARLKLEGLGLVRSYKKAELEDQTFVYELLAPLSPRQFFEDGLLNIYLFSQVGHKRYQELQQLFVDQKFDSTGYSDVTRNFQDVFEPFRGGDKTPEIPDETEFVEAKAAMEIQLDSKEFDWTYFYELLSPNMLSREQITEPVKDTILKMHAIYQVGESDIPSFLYRSLDARGVIQLEQLRKIIRESYQLKHHDLPKLSTKQRAEPVRDGTQSKSEVNDEEALQVYLESVTPFQLLIDIADGAEPAETDLRVIEEVMTKQNLPQPVMNVLIEYVLLRLDGKISRNYMMTIAAHWKRKNVKTAKEAMELALAEHEKYKRLQEEPEEKRKFNRASQFSSKKRTEVLPDWFDKEETEPAKSELSDREKEALEDQVKRIKKQLKR</sequence>
<evidence type="ECO:0000259" key="4">
    <source>
        <dbReference type="Pfam" id="PF25888"/>
    </source>
</evidence>
<dbReference type="Proteomes" id="UP000257055">
    <property type="component" value="Unassembled WGS sequence"/>
</dbReference>
<accession>A0A3D8TUT5</accession>
<evidence type="ECO:0000259" key="3">
    <source>
        <dbReference type="Pfam" id="PF07261"/>
    </source>
</evidence>
<evidence type="ECO:0000313" key="5">
    <source>
        <dbReference type="EMBL" id="RDX02743.1"/>
    </source>
</evidence>
<comment type="caution">
    <text evidence="5">The sequence shown here is derived from an EMBL/GenBank/DDBJ whole genome shotgun (WGS) entry which is preliminary data.</text>
</comment>
<dbReference type="Pfam" id="PF07261">
    <property type="entry name" value="DnaB_2"/>
    <property type="match status" value="1"/>
</dbReference>
<organism evidence="5 6">
    <name type="scientific">Listeria kieliensis</name>
    <dbReference type="NCBI Taxonomy" id="1621700"/>
    <lineage>
        <taxon>Bacteria</taxon>
        <taxon>Bacillati</taxon>
        <taxon>Bacillota</taxon>
        <taxon>Bacilli</taxon>
        <taxon>Bacillales</taxon>
        <taxon>Listeriaceae</taxon>
        <taxon>Listeria</taxon>
    </lineage>
</organism>
<dbReference type="Pfam" id="PF25888">
    <property type="entry name" value="WHD_DnaB"/>
    <property type="match status" value="1"/>
</dbReference>
<dbReference type="AlphaFoldDB" id="A0A3D8TUT5"/>
<dbReference type="EMBL" id="LARY01000001">
    <property type="protein sequence ID" value="RDX02743.1"/>
    <property type="molecule type" value="Genomic_DNA"/>
</dbReference>
<feature type="region of interest" description="Disordered" evidence="2">
    <location>
        <begin position="398"/>
        <end position="446"/>
    </location>
</feature>
<proteinExistence type="inferred from homology"/>
<keyword evidence="5" id="KW-0067">ATP-binding</keyword>
<name>A0A3D8TUT5_9LIST</name>
<dbReference type="GO" id="GO:0004386">
    <property type="term" value="F:helicase activity"/>
    <property type="evidence" value="ECO:0007669"/>
    <property type="project" value="UniProtKB-KW"/>
</dbReference>
<evidence type="ECO:0000256" key="2">
    <source>
        <dbReference type="SAM" id="MobiDB-lite"/>
    </source>
</evidence>
<evidence type="ECO:0000256" key="1">
    <source>
        <dbReference type="ARBA" id="ARBA00093462"/>
    </source>
</evidence>
<feature type="domain" description="Replicative helicase loading/DNA remodeling protein DnaB N-terminal winged helix" evidence="4">
    <location>
        <begin position="9"/>
        <end position="241"/>
    </location>
</feature>
<evidence type="ECO:0000313" key="6">
    <source>
        <dbReference type="Proteomes" id="UP000257055"/>
    </source>
</evidence>
<feature type="domain" description="DnaB/C C-terminal" evidence="3">
    <location>
        <begin position="325"/>
        <end position="386"/>
    </location>
</feature>
<keyword evidence="5" id="KW-0378">Hydrolase</keyword>
<feature type="compositionally biased region" description="Basic and acidic residues" evidence="2">
    <location>
        <begin position="418"/>
        <end position="446"/>
    </location>
</feature>
<keyword evidence="5" id="KW-0347">Helicase</keyword>
<gene>
    <name evidence="5" type="ORF">UR08_04345</name>
</gene>
<dbReference type="RefSeq" id="WP_115752431.1">
    <property type="nucleotide sequence ID" value="NZ_LARY01000001.1"/>
</dbReference>
<keyword evidence="6" id="KW-1185">Reference proteome</keyword>
<comment type="similarity">
    <text evidence="1">Belongs to the DnaB/DnaD family.</text>
</comment>
<dbReference type="InterPro" id="IPR058660">
    <property type="entry name" value="WHD_DnaB"/>
</dbReference>
<keyword evidence="5" id="KW-0547">Nucleotide-binding</keyword>